<accession>A0ABZ2LV66</accession>
<dbReference type="InterPro" id="IPR036061">
    <property type="entry name" value="CheW-like_dom_sf"/>
</dbReference>
<evidence type="ECO:0000256" key="1">
    <source>
        <dbReference type="SAM" id="MobiDB-lite"/>
    </source>
</evidence>
<protein>
    <submittedName>
        <fullName evidence="3">Chemotaxis protein CheW</fullName>
    </submittedName>
</protein>
<feature type="region of interest" description="Disordered" evidence="1">
    <location>
        <begin position="1"/>
        <end position="20"/>
    </location>
</feature>
<name>A0ABZ2LV66_9BACT</name>
<sequence length="146" mass="14642">MSSPLDPSATSGAPAAAPSGKRGGLLVRIDGRPHFLPAQAAVAIDPIPPIVRVPGAPPQMLGIATHEGEVLPVITIGDAPTVMVVCRYGGELLGLVGLNVVGAGIFESAPGPGDSVSFLGEIAEDIDLSEIYTALQGGAWAGRWGG</sequence>
<feature type="domain" description="CheW-like" evidence="2">
    <location>
        <begin position="24"/>
        <end position="78"/>
    </location>
</feature>
<gene>
    <name evidence="3" type="ORF">LZC94_41100</name>
</gene>
<dbReference type="InterPro" id="IPR002545">
    <property type="entry name" value="CheW-lke_dom"/>
</dbReference>
<feature type="compositionally biased region" description="Low complexity" evidence="1">
    <location>
        <begin position="7"/>
        <end position="20"/>
    </location>
</feature>
<reference evidence="3 4" key="1">
    <citation type="submission" date="2021-12" db="EMBL/GenBank/DDBJ databases">
        <title>Discovery of the Pendulisporaceae a myxobacterial family with distinct sporulation behavior and unique specialized metabolism.</title>
        <authorList>
            <person name="Garcia R."/>
            <person name="Popoff A."/>
            <person name="Bader C.D."/>
            <person name="Loehr J."/>
            <person name="Walesch S."/>
            <person name="Walt C."/>
            <person name="Boldt J."/>
            <person name="Bunk B."/>
            <person name="Haeckl F.J.F.P.J."/>
            <person name="Gunesch A.P."/>
            <person name="Birkelbach J."/>
            <person name="Nuebel U."/>
            <person name="Pietschmann T."/>
            <person name="Bach T."/>
            <person name="Mueller R."/>
        </authorList>
    </citation>
    <scope>NUCLEOTIDE SEQUENCE [LARGE SCALE GENOMIC DNA]</scope>
    <source>
        <strain evidence="3 4">MSr11954</strain>
    </source>
</reference>
<dbReference type="RefSeq" id="WP_394823833.1">
    <property type="nucleotide sequence ID" value="NZ_CP089984.1"/>
</dbReference>
<dbReference type="EMBL" id="CP089984">
    <property type="protein sequence ID" value="WXB14215.1"/>
    <property type="molecule type" value="Genomic_DNA"/>
</dbReference>
<dbReference type="Pfam" id="PF01584">
    <property type="entry name" value="CheW"/>
    <property type="match status" value="1"/>
</dbReference>
<dbReference type="SUPFAM" id="SSF50341">
    <property type="entry name" value="CheW-like"/>
    <property type="match status" value="1"/>
</dbReference>
<evidence type="ECO:0000313" key="4">
    <source>
        <dbReference type="Proteomes" id="UP001370348"/>
    </source>
</evidence>
<evidence type="ECO:0000313" key="3">
    <source>
        <dbReference type="EMBL" id="WXB14215.1"/>
    </source>
</evidence>
<organism evidence="3 4">
    <name type="scientific">Pendulispora albinea</name>
    <dbReference type="NCBI Taxonomy" id="2741071"/>
    <lineage>
        <taxon>Bacteria</taxon>
        <taxon>Pseudomonadati</taxon>
        <taxon>Myxococcota</taxon>
        <taxon>Myxococcia</taxon>
        <taxon>Myxococcales</taxon>
        <taxon>Sorangiineae</taxon>
        <taxon>Pendulisporaceae</taxon>
        <taxon>Pendulispora</taxon>
    </lineage>
</organism>
<keyword evidence="4" id="KW-1185">Reference proteome</keyword>
<dbReference type="Proteomes" id="UP001370348">
    <property type="component" value="Chromosome"/>
</dbReference>
<evidence type="ECO:0000259" key="2">
    <source>
        <dbReference type="Pfam" id="PF01584"/>
    </source>
</evidence>
<proteinExistence type="predicted"/>